<protein>
    <submittedName>
        <fullName evidence="6">Transmembrane protein</fullName>
    </submittedName>
</protein>
<dbReference type="AlphaFoldDB" id="A0A0W0UJU3"/>
<comment type="subcellular location">
    <subcellularLocation>
        <location evidence="1">Membrane</location>
    </subcellularLocation>
</comment>
<evidence type="ECO:0000313" key="7">
    <source>
        <dbReference type="EMBL" id="OCH97328.1"/>
    </source>
</evidence>
<keyword evidence="9" id="KW-1185">Reference proteome</keyword>
<evidence type="ECO:0000313" key="6">
    <source>
        <dbReference type="EMBL" id="KTD08047.1"/>
    </source>
</evidence>
<comment type="caution">
    <text evidence="6">The sequence shown here is derived from an EMBL/GenBank/DDBJ whole genome shotgun (WGS) entry which is preliminary data.</text>
</comment>
<dbReference type="InterPro" id="IPR023352">
    <property type="entry name" value="MAPEG-like_dom_sf"/>
</dbReference>
<proteinExistence type="predicted"/>
<evidence type="ECO:0000256" key="4">
    <source>
        <dbReference type="ARBA" id="ARBA00023136"/>
    </source>
</evidence>
<evidence type="ECO:0000313" key="9">
    <source>
        <dbReference type="Proteomes" id="UP000093336"/>
    </source>
</evidence>
<dbReference type="Pfam" id="PF01124">
    <property type="entry name" value="MAPEG"/>
    <property type="match status" value="1"/>
</dbReference>
<reference evidence="7 9" key="2">
    <citation type="submission" date="2016-05" db="EMBL/GenBank/DDBJ databases">
        <authorList>
            <person name="Prochazka B."/>
            <person name="Indra A."/>
            <person name="Hasenberger P."/>
            <person name="Blaschitz M."/>
            <person name="Wagner L."/>
            <person name="Wewalka G."/>
            <person name="Sorschag S."/>
            <person name="Schmid D."/>
            <person name="Ruppitsch W."/>
        </authorList>
    </citation>
    <scope>NUCLEOTIDE SEQUENCE [LARGE SCALE GENOMIC DNA]</scope>
    <source>
        <strain evidence="7 9">974010_12</strain>
    </source>
</reference>
<evidence type="ECO:0000313" key="8">
    <source>
        <dbReference type="Proteomes" id="UP000054715"/>
    </source>
</evidence>
<dbReference type="InterPro" id="IPR001129">
    <property type="entry name" value="Membr-assoc_MAPEG"/>
</dbReference>
<gene>
    <name evidence="7" type="ORF">A8135_03475</name>
    <name evidence="6" type="ORF">Ljam_2242</name>
</gene>
<dbReference type="EMBL" id="LYOZ01000045">
    <property type="protein sequence ID" value="OCH97328.1"/>
    <property type="molecule type" value="Genomic_DNA"/>
</dbReference>
<dbReference type="PANTHER" id="PTHR35371">
    <property type="entry name" value="INNER MEMBRANE PROTEIN"/>
    <property type="match status" value="1"/>
</dbReference>
<name>A0A0W0UJU3_9GAMM</name>
<keyword evidence="4 5" id="KW-0472">Membrane</keyword>
<reference evidence="6 8" key="1">
    <citation type="submission" date="2015-11" db="EMBL/GenBank/DDBJ databases">
        <title>Genomic analysis of 38 Legionella species identifies large and diverse effector repertoires.</title>
        <authorList>
            <person name="Burstein D."/>
            <person name="Amaro F."/>
            <person name="Zusman T."/>
            <person name="Lifshitz Z."/>
            <person name="Cohen O."/>
            <person name="Gilbert J.A."/>
            <person name="Pupko T."/>
            <person name="Shuman H.A."/>
            <person name="Segal G."/>
        </authorList>
    </citation>
    <scope>NUCLEOTIDE SEQUENCE [LARGE SCALE GENOMIC DNA]</scope>
    <source>
        <strain evidence="6 8">JA-26-G1-E2</strain>
    </source>
</reference>
<dbReference type="Proteomes" id="UP000093336">
    <property type="component" value="Unassembled WGS sequence"/>
</dbReference>
<dbReference type="PATRIC" id="fig|455.5.peg.2362"/>
<dbReference type="Proteomes" id="UP000054715">
    <property type="component" value="Unassembled WGS sequence"/>
</dbReference>
<evidence type="ECO:0000256" key="1">
    <source>
        <dbReference type="ARBA" id="ARBA00004370"/>
    </source>
</evidence>
<sequence>MFTLVLCLFIACLFPYLARIPVIIAMKNQPHGYDNNHPRTQQSILIGFGARAVAAHQNSFESLILFSSAVLTALATNNTTSTIQNLAIFYLISRVIYHIFYLCNWATLRSLIWIAGVITALTIIWLCLPW</sequence>
<feature type="transmembrane region" description="Helical" evidence="5">
    <location>
        <begin position="110"/>
        <end position="128"/>
    </location>
</feature>
<dbReference type="EMBL" id="LNYG01000013">
    <property type="protein sequence ID" value="KTD08047.1"/>
    <property type="molecule type" value="Genomic_DNA"/>
</dbReference>
<evidence type="ECO:0000256" key="3">
    <source>
        <dbReference type="ARBA" id="ARBA00022989"/>
    </source>
</evidence>
<dbReference type="Gene3D" id="1.20.120.550">
    <property type="entry name" value="Membrane associated eicosanoid/glutathione metabolism-like domain"/>
    <property type="match status" value="1"/>
</dbReference>
<evidence type="ECO:0000256" key="2">
    <source>
        <dbReference type="ARBA" id="ARBA00022692"/>
    </source>
</evidence>
<dbReference type="PANTHER" id="PTHR35371:SF1">
    <property type="entry name" value="BLR7753 PROTEIN"/>
    <property type="match status" value="1"/>
</dbReference>
<organism evidence="6 8">
    <name type="scientific">Legionella jamestowniensis</name>
    <dbReference type="NCBI Taxonomy" id="455"/>
    <lineage>
        <taxon>Bacteria</taxon>
        <taxon>Pseudomonadati</taxon>
        <taxon>Pseudomonadota</taxon>
        <taxon>Gammaproteobacteria</taxon>
        <taxon>Legionellales</taxon>
        <taxon>Legionellaceae</taxon>
        <taxon>Legionella</taxon>
    </lineage>
</organism>
<accession>A0A0W0UJU3</accession>
<keyword evidence="2 5" id="KW-0812">Transmembrane</keyword>
<keyword evidence="3 5" id="KW-1133">Transmembrane helix</keyword>
<dbReference type="OrthoDB" id="513661at2"/>
<dbReference type="RefSeq" id="WP_058450108.1">
    <property type="nucleotide sequence ID" value="NZ_CAAAJF010000013.1"/>
</dbReference>
<dbReference type="GO" id="GO:0016020">
    <property type="term" value="C:membrane"/>
    <property type="evidence" value="ECO:0007669"/>
    <property type="project" value="UniProtKB-SubCell"/>
</dbReference>
<dbReference type="SUPFAM" id="SSF161084">
    <property type="entry name" value="MAPEG domain-like"/>
    <property type="match status" value="1"/>
</dbReference>
<evidence type="ECO:0000256" key="5">
    <source>
        <dbReference type="SAM" id="Phobius"/>
    </source>
</evidence>
<dbReference type="STRING" id="455.Ljam_2242"/>